<dbReference type="EMBL" id="FNSV01000004">
    <property type="protein sequence ID" value="SEB33549.1"/>
    <property type="molecule type" value="Genomic_DNA"/>
</dbReference>
<sequence length="35" mass="4019">MDDLSVWGIPEWAQPAFYAIANGLAQIAYWWFSVT</sequence>
<evidence type="ECO:0000313" key="2">
    <source>
        <dbReference type="EMBL" id="SEB33549.1"/>
    </source>
</evidence>
<accession>A0A1H4IHG1</accession>
<proteinExistence type="predicted"/>
<reference evidence="3" key="1">
    <citation type="submission" date="2016-10" db="EMBL/GenBank/DDBJ databases">
        <authorList>
            <person name="Varghese N."/>
            <person name="Submissions S."/>
        </authorList>
    </citation>
    <scope>NUCLEOTIDE SEQUENCE [LARGE SCALE GENOMIC DNA]</scope>
    <source>
        <strain evidence="3">DSM 44498</strain>
    </source>
</reference>
<evidence type="ECO:0000256" key="1">
    <source>
        <dbReference type="SAM" id="Phobius"/>
    </source>
</evidence>
<dbReference type="AlphaFoldDB" id="A0A1H4IHG1"/>
<keyword evidence="1" id="KW-1133">Transmembrane helix</keyword>
<organism evidence="2 3">
    <name type="scientific">Rhodococcus koreensis</name>
    <dbReference type="NCBI Taxonomy" id="99653"/>
    <lineage>
        <taxon>Bacteria</taxon>
        <taxon>Bacillati</taxon>
        <taxon>Actinomycetota</taxon>
        <taxon>Actinomycetes</taxon>
        <taxon>Mycobacteriales</taxon>
        <taxon>Nocardiaceae</taxon>
        <taxon>Rhodococcus</taxon>
    </lineage>
</organism>
<evidence type="ECO:0000313" key="3">
    <source>
        <dbReference type="Proteomes" id="UP000183561"/>
    </source>
</evidence>
<protein>
    <submittedName>
        <fullName evidence="2">Uncharacterized protein</fullName>
    </submittedName>
</protein>
<keyword evidence="1" id="KW-0812">Transmembrane</keyword>
<gene>
    <name evidence="2" type="ORF">SAMN04490239_0756</name>
</gene>
<feature type="transmembrane region" description="Helical" evidence="1">
    <location>
        <begin position="12"/>
        <end position="32"/>
    </location>
</feature>
<keyword evidence="3" id="KW-1185">Reference proteome</keyword>
<dbReference type="Proteomes" id="UP000183561">
    <property type="component" value="Unassembled WGS sequence"/>
</dbReference>
<name>A0A1H4IHG1_9NOCA</name>
<keyword evidence="1" id="KW-0472">Membrane</keyword>